<organism evidence="1 2">
    <name type="scientific">Crotalaria pallida</name>
    <name type="common">Smooth rattlebox</name>
    <name type="synonym">Crotalaria striata</name>
    <dbReference type="NCBI Taxonomy" id="3830"/>
    <lineage>
        <taxon>Eukaryota</taxon>
        <taxon>Viridiplantae</taxon>
        <taxon>Streptophyta</taxon>
        <taxon>Embryophyta</taxon>
        <taxon>Tracheophyta</taxon>
        <taxon>Spermatophyta</taxon>
        <taxon>Magnoliopsida</taxon>
        <taxon>eudicotyledons</taxon>
        <taxon>Gunneridae</taxon>
        <taxon>Pentapetalae</taxon>
        <taxon>rosids</taxon>
        <taxon>fabids</taxon>
        <taxon>Fabales</taxon>
        <taxon>Fabaceae</taxon>
        <taxon>Papilionoideae</taxon>
        <taxon>50 kb inversion clade</taxon>
        <taxon>genistoids sensu lato</taxon>
        <taxon>core genistoids</taxon>
        <taxon>Crotalarieae</taxon>
        <taxon>Crotalaria</taxon>
    </lineage>
</organism>
<sequence length="80" mass="8734">MALSLSTNLRSPRLSLSINLRSPPLPSFLRHHSLPPLSSSTLSPLNKMHGGYKEAFQEAKGRKLLCDKEKYAGRVDAGCG</sequence>
<dbReference type="AlphaFoldDB" id="A0AAN9J815"/>
<evidence type="ECO:0000313" key="1">
    <source>
        <dbReference type="EMBL" id="KAK7292449.1"/>
    </source>
</evidence>
<comment type="caution">
    <text evidence="1">The sequence shown here is derived from an EMBL/GenBank/DDBJ whole genome shotgun (WGS) entry which is preliminary data.</text>
</comment>
<dbReference type="EMBL" id="JAYWIO010000001">
    <property type="protein sequence ID" value="KAK7292449.1"/>
    <property type="molecule type" value="Genomic_DNA"/>
</dbReference>
<gene>
    <name evidence="1" type="ORF">RIF29_08230</name>
</gene>
<keyword evidence="2" id="KW-1185">Reference proteome</keyword>
<accession>A0AAN9J815</accession>
<dbReference type="Proteomes" id="UP001372338">
    <property type="component" value="Unassembled WGS sequence"/>
</dbReference>
<reference evidence="1 2" key="1">
    <citation type="submission" date="2024-01" db="EMBL/GenBank/DDBJ databases">
        <title>The genomes of 5 underutilized Papilionoideae crops provide insights into root nodulation and disease resistanc.</title>
        <authorList>
            <person name="Yuan L."/>
        </authorList>
    </citation>
    <scope>NUCLEOTIDE SEQUENCE [LARGE SCALE GENOMIC DNA]</scope>
    <source>
        <strain evidence="1">ZHUSHIDOU_FW_LH</strain>
        <tissue evidence="1">Leaf</tissue>
    </source>
</reference>
<evidence type="ECO:0000313" key="2">
    <source>
        <dbReference type="Proteomes" id="UP001372338"/>
    </source>
</evidence>
<proteinExistence type="predicted"/>
<protein>
    <submittedName>
        <fullName evidence="1">Uncharacterized protein</fullName>
    </submittedName>
</protein>
<name>A0AAN9J815_CROPI</name>